<dbReference type="Proteomes" id="UP000266723">
    <property type="component" value="Unassembled WGS sequence"/>
</dbReference>
<reference evidence="2 3" key="1">
    <citation type="journal article" date="2020" name="BMC Genomics">
        <title>Intraspecific diversification of the crop wild relative Brassica cretica Lam. using demographic model selection.</title>
        <authorList>
            <person name="Kioukis A."/>
            <person name="Michalopoulou V.A."/>
            <person name="Briers L."/>
            <person name="Pirintsos S."/>
            <person name="Studholme D.J."/>
            <person name="Pavlidis P."/>
            <person name="Sarris P.F."/>
        </authorList>
    </citation>
    <scope>NUCLEOTIDE SEQUENCE [LARGE SCALE GENOMIC DNA]</scope>
    <source>
        <strain evidence="3">cv. PFS-1207/04</strain>
    </source>
</reference>
<comment type="caution">
    <text evidence="2">The sequence shown here is derived from an EMBL/GenBank/DDBJ whole genome shotgun (WGS) entry which is preliminary data.</text>
</comment>
<keyword evidence="3" id="KW-1185">Reference proteome</keyword>
<keyword evidence="1" id="KW-1133">Transmembrane helix</keyword>
<dbReference type="EMBL" id="QGKV02000832">
    <property type="protein sequence ID" value="KAF3550075.1"/>
    <property type="molecule type" value="Genomic_DNA"/>
</dbReference>
<evidence type="ECO:0000313" key="2">
    <source>
        <dbReference type="EMBL" id="KAF3550075.1"/>
    </source>
</evidence>
<organism evidence="2 3">
    <name type="scientific">Brassica cretica</name>
    <name type="common">Mustard</name>
    <dbReference type="NCBI Taxonomy" id="69181"/>
    <lineage>
        <taxon>Eukaryota</taxon>
        <taxon>Viridiplantae</taxon>
        <taxon>Streptophyta</taxon>
        <taxon>Embryophyta</taxon>
        <taxon>Tracheophyta</taxon>
        <taxon>Spermatophyta</taxon>
        <taxon>Magnoliopsida</taxon>
        <taxon>eudicotyledons</taxon>
        <taxon>Gunneridae</taxon>
        <taxon>Pentapetalae</taxon>
        <taxon>rosids</taxon>
        <taxon>malvids</taxon>
        <taxon>Brassicales</taxon>
        <taxon>Brassicaceae</taxon>
        <taxon>Brassiceae</taxon>
        <taxon>Brassica</taxon>
    </lineage>
</organism>
<proteinExistence type="predicted"/>
<keyword evidence="1" id="KW-0472">Membrane</keyword>
<gene>
    <name evidence="2" type="ORF">DY000_02010655</name>
</gene>
<name>A0ABQ7CCQ3_BRACR</name>
<sequence length="116" mass="13342">MDSKGTHQPSCLPLPCFRRQTRRKRYHSPSSDESSEDSRRWQYSALSFVLLHFFFLLLTIDFALAGSLIQGIGHRHHIQEGPKKGSLIQGIGHRHHIQEGPKKGKFSILLEEFRGH</sequence>
<keyword evidence="1" id="KW-0812">Transmembrane</keyword>
<evidence type="ECO:0008006" key="4">
    <source>
        <dbReference type="Google" id="ProtNLM"/>
    </source>
</evidence>
<feature type="transmembrane region" description="Helical" evidence="1">
    <location>
        <begin position="45"/>
        <end position="69"/>
    </location>
</feature>
<accession>A0ABQ7CCQ3</accession>
<evidence type="ECO:0000313" key="3">
    <source>
        <dbReference type="Proteomes" id="UP000266723"/>
    </source>
</evidence>
<protein>
    <recommendedName>
        <fullName evidence="4">Transmembrane protein</fullName>
    </recommendedName>
</protein>
<evidence type="ECO:0000256" key="1">
    <source>
        <dbReference type="SAM" id="Phobius"/>
    </source>
</evidence>